<evidence type="ECO:0000313" key="2">
    <source>
        <dbReference type="EMBL" id="ORY57176.1"/>
    </source>
</evidence>
<gene>
    <name evidence="2" type="ORF">BCR38DRAFT_449839</name>
</gene>
<dbReference type="AlphaFoldDB" id="A0A1Y2DDI3"/>
<dbReference type="InParanoid" id="A0A1Y2DDI3"/>
<feature type="region of interest" description="Disordered" evidence="1">
    <location>
        <begin position="37"/>
        <end position="69"/>
    </location>
</feature>
<name>A0A1Y2DDI3_9PEZI</name>
<keyword evidence="3" id="KW-1185">Reference proteome</keyword>
<evidence type="ECO:0000256" key="1">
    <source>
        <dbReference type="SAM" id="MobiDB-lite"/>
    </source>
</evidence>
<organism evidence="2 3">
    <name type="scientific">Pseudomassariella vexata</name>
    <dbReference type="NCBI Taxonomy" id="1141098"/>
    <lineage>
        <taxon>Eukaryota</taxon>
        <taxon>Fungi</taxon>
        <taxon>Dikarya</taxon>
        <taxon>Ascomycota</taxon>
        <taxon>Pezizomycotina</taxon>
        <taxon>Sordariomycetes</taxon>
        <taxon>Xylariomycetidae</taxon>
        <taxon>Amphisphaeriales</taxon>
        <taxon>Pseudomassariaceae</taxon>
        <taxon>Pseudomassariella</taxon>
    </lineage>
</organism>
<dbReference type="RefSeq" id="XP_040710528.1">
    <property type="nucleotide sequence ID" value="XM_040861317.1"/>
</dbReference>
<protein>
    <submittedName>
        <fullName evidence="2">Uncharacterized protein</fullName>
    </submittedName>
</protein>
<sequence>MFHPNTISSSLRDDSKCATELVITHIVFHMPIQCKTEKKVQDAPQGNTKPLRKADQLLKKCQTRSKRVI</sequence>
<evidence type="ECO:0000313" key="3">
    <source>
        <dbReference type="Proteomes" id="UP000193689"/>
    </source>
</evidence>
<accession>A0A1Y2DDI3</accession>
<dbReference type="Proteomes" id="UP000193689">
    <property type="component" value="Unassembled WGS sequence"/>
</dbReference>
<reference evidence="2 3" key="1">
    <citation type="submission" date="2016-07" db="EMBL/GenBank/DDBJ databases">
        <title>Pervasive Adenine N6-methylation of Active Genes in Fungi.</title>
        <authorList>
            <consortium name="DOE Joint Genome Institute"/>
            <person name="Mondo S.J."/>
            <person name="Dannebaum R.O."/>
            <person name="Kuo R.C."/>
            <person name="Labutti K."/>
            <person name="Haridas S."/>
            <person name="Kuo A."/>
            <person name="Salamov A."/>
            <person name="Ahrendt S.R."/>
            <person name="Lipzen A."/>
            <person name="Sullivan W."/>
            <person name="Andreopoulos W.B."/>
            <person name="Clum A."/>
            <person name="Lindquist E."/>
            <person name="Daum C."/>
            <person name="Ramamoorthy G.K."/>
            <person name="Gryganskyi A."/>
            <person name="Culley D."/>
            <person name="Magnuson J.K."/>
            <person name="James T.Y."/>
            <person name="O'Malley M.A."/>
            <person name="Stajich J.E."/>
            <person name="Spatafora J.W."/>
            <person name="Visel A."/>
            <person name="Grigoriev I.V."/>
        </authorList>
    </citation>
    <scope>NUCLEOTIDE SEQUENCE [LARGE SCALE GENOMIC DNA]</scope>
    <source>
        <strain evidence="2 3">CBS 129021</strain>
    </source>
</reference>
<comment type="caution">
    <text evidence="2">The sequence shown here is derived from an EMBL/GenBank/DDBJ whole genome shotgun (WGS) entry which is preliminary data.</text>
</comment>
<proteinExistence type="predicted"/>
<dbReference type="GeneID" id="63777529"/>
<dbReference type="EMBL" id="MCFJ01000020">
    <property type="protein sequence ID" value="ORY57176.1"/>
    <property type="molecule type" value="Genomic_DNA"/>
</dbReference>